<gene>
    <name evidence="15" type="ORF">EV356DRAFT_522438</name>
</gene>
<dbReference type="InterPro" id="IPR013130">
    <property type="entry name" value="Fe3_Rdtase_TM_dom"/>
</dbReference>
<evidence type="ECO:0000256" key="9">
    <source>
        <dbReference type="ARBA" id="ARBA00023002"/>
    </source>
</evidence>
<dbReference type="SFLD" id="SFLDG01168">
    <property type="entry name" value="Ferric_reductase_subgroup_(FRE"/>
    <property type="match status" value="1"/>
</dbReference>
<dbReference type="InterPro" id="IPR017927">
    <property type="entry name" value="FAD-bd_FR_type"/>
</dbReference>
<proteinExistence type="inferred from homology"/>
<feature type="transmembrane region" description="Helical" evidence="13">
    <location>
        <begin position="197"/>
        <end position="213"/>
    </location>
</feature>
<evidence type="ECO:0000256" key="11">
    <source>
        <dbReference type="ARBA" id="ARBA00023136"/>
    </source>
</evidence>
<dbReference type="OrthoDB" id="4494341at2759"/>
<dbReference type="GO" id="GO:0052851">
    <property type="term" value="F:ferric-chelate reductase (NADPH) activity"/>
    <property type="evidence" value="ECO:0007669"/>
    <property type="project" value="UniProtKB-EC"/>
</dbReference>
<evidence type="ECO:0000256" key="4">
    <source>
        <dbReference type="ARBA" id="ARBA00022448"/>
    </source>
</evidence>
<dbReference type="InterPro" id="IPR039261">
    <property type="entry name" value="FNR_nucleotide-bd"/>
</dbReference>
<evidence type="ECO:0000256" key="3">
    <source>
        <dbReference type="ARBA" id="ARBA00012668"/>
    </source>
</evidence>
<dbReference type="GO" id="GO:0015677">
    <property type="term" value="P:copper ion import"/>
    <property type="evidence" value="ECO:0007669"/>
    <property type="project" value="TreeGrafter"/>
</dbReference>
<dbReference type="GO" id="GO:0006826">
    <property type="term" value="P:iron ion transport"/>
    <property type="evidence" value="ECO:0007669"/>
    <property type="project" value="UniProtKB-ARBA"/>
</dbReference>
<dbReference type="PANTHER" id="PTHR32361">
    <property type="entry name" value="FERRIC/CUPRIC REDUCTASE TRANSMEMBRANE COMPONENT"/>
    <property type="match status" value="1"/>
</dbReference>
<dbReference type="EC" id="1.16.1.9" evidence="3"/>
<evidence type="ECO:0000256" key="8">
    <source>
        <dbReference type="ARBA" id="ARBA00022989"/>
    </source>
</evidence>
<dbReference type="InterPro" id="IPR017938">
    <property type="entry name" value="Riboflavin_synthase-like_b-brl"/>
</dbReference>
<comment type="catalytic activity">
    <reaction evidence="12">
        <text>2 a Fe(II)-siderophore + NADP(+) + H(+) = 2 a Fe(III)-siderophore + NADPH</text>
        <dbReference type="Rhea" id="RHEA:28795"/>
        <dbReference type="Rhea" id="RHEA-COMP:11342"/>
        <dbReference type="Rhea" id="RHEA-COMP:11344"/>
        <dbReference type="ChEBI" id="CHEBI:15378"/>
        <dbReference type="ChEBI" id="CHEBI:29033"/>
        <dbReference type="ChEBI" id="CHEBI:29034"/>
        <dbReference type="ChEBI" id="CHEBI:57783"/>
        <dbReference type="ChEBI" id="CHEBI:58349"/>
        <dbReference type="EC" id="1.16.1.9"/>
    </reaction>
</comment>
<dbReference type="InterPro" id="IPR051410">
    <property type="entry name" value="Ferric/Cupric_Reductase"/>
</dbReference>
<feature type="transmembrane region" description="Helical" evidence="13">
    <location>
        <begin position="84"/>
        <end position="102"/>
    </location>
</feature>
<feature type="transmembrane region" description="Helical" evidence="13">
    <location>
        <begin position="159"/>
        <end position="177"/>
    </location>
</feature>
<feature type="transmembrane region" description="Helical" evidence="13">
    <location>
        <begin position="225"/>
        <end position="245"/>
    </location>
</feature>
<evidence type="ECO:0000256" key="12">
    <source>
        <dbReference type="ARBA" id="ARBA00048483"/>
    </source>
</evidence>
<keyword evidence="5" id="KW-1003">Cell membrane</keyword>
<evidence type="ECO:0000256" key="5">
    <source>
        <dbReference type="ARBA" id="ARBA00022475"/>
    </source>
</evidence>
<dbReference type="Pfam" id="PF08030">
    <property type="entry name" value="NAD_binding_6"/>
    <property type="match status" value="1"/>
</dbReference>
<dbReference type="GO" id="GO:0005886">
    <property type="term" value="C:plasma membrane"/>
    <property type="evidence" value="ECO:0007669"/>
    <property type="project" value="UniProtKB-SubCell"/>
</dbReference>
<evidence type="ECO:0000256" key="1">
    <source>
        <dbReference type="ARBA" id="ARBA00004651"/>
    </source>
</evidence>
<evidence type="ECO:0000256" key="7">
    <source>
        <dbReference type="ARBA" id="ARBA00022982"/>
    </source>
</evidence>
<dbReference type="GO" id="GO:0006879">
    <property type="term" value="P:intracellular iron ion homeostasis"/>
    <property type="evidence" value="ECO:0007669"/>
    <property type="project" value="TreeGrafter"/>
</dbReference>
<comment type="subcellular location">
    <subcellularLocation>
        <location evidence="1">Cell membrane</location>
        <topology evidence="1">Multi-pass membrane protein</topology>
    </subcellularLocation>
</comment>
<dbReference type="EMBL" id="ML991785">
    <property type="protein sequence ID" value="KAF2236380.1"/>
    <property type="molecule type" value="Genomic_DNA"/>
</dbReference>
<evidence type="ECO:0000313" key="16">
    <source>
        <dbReference type="Proteomes" id="UP000800092"/>
    </source>
</evidence>
<dbReference type="AlphaFoldDB" id="A0A6A6HFZ4"/>
<dbReference type="PROSITE" id="PS51384">
    <property type="entry name" value="FAD_FR"/>
    <property type="match status" value="1"/>
</dbReference>
<name>A0A6A6HFZ4_VIRVR</name>
<reference evidence="15" key="1">
    <citation type="journal article" date="2020" name="Stud. Mycol.">
        <title>101 Dothideomycetes genomes: a test case for predicting lifestyles and emergence of pathogens.</title>
        <authorList>
            <person name="Haridas S."/>
            <person name="Albert R."/>
            <person name="Binder M."/>
            <person name="Bloem J."/>
            <person name="Labutti K."/>
            <person name="Salamov A."/>
            <person name="Andreopoulos B."/>
            <person name="Baker S."/>
            <person name="Barry K."/>
            <person name="Bills G."/>
            <person name="Bluhm B."/>
            <person name="Cannon C."/>
            <person name="Castanera R."/>
            <person name="Culley D."/>
            <person name="Daum C."/>
            <person name="Ezra D."/>
            <person name="Gonzalez J."/>
            <person name="Henrissat B."/>
            <person name="Kuo A."/>
            <person name="Liang C."/>
            <person name="Lipzen A."/>
            <person name="Lutzoni F."/>
            <person name="Magnuson J."/>
            <person name="Mondo S."/>
            <person name="Nolan M."/>
            <person name="Ohm R."/>
            <person name="Pangilinan J."/>
            <person name="Park H.-J."/>
            <person name="Ramirez L."/>
            <person name="Alfaro M."/>
            <person name="Sun H."/>
            <person name="Tritt A."/>
            <person name="Yoshinaga Y."/>
            <person name="Zwiers L.-H."/>
            <person name="Turgeon B."/>
            <person name="Goodwin S."/>
            <person name="Spatafora J."/>
            <person name="Crous P."/>
            <person name="Grigoriev I."/>
        </authorList>
    </citation>
    <scope>NUCLEOTIDE SEQUENCE</scope>
    <source>
        <strain evidence="15">Tuck. ex Michener</strain>
    </source>
</reference>
<evidence type="ECO:0000256" key="2">
    <source>
        <dbReference type="ARBA" id="ARBA00006278"/>
    </source>
</evidence>
<keyword evidence="10" id="KW-0406">Ion transport</keyword>
<keyword evidence="4" id="KW-0813">Transport</keyword>
<keyword evidence="8 13" id="KW-1133">Transmembrane helix</keyword>
<evidence type="ECO:0000256" key="13">
    <source>
        <dbReference type="SAM" id="Phobius"/>
    </source>
</evidence>
<dbReference type="SUPFAM" id="SSF52343">
    <property type="entry name" value="Ferredoxin reductase-like, C-terminal NADP-linked domain"/>
    <property type="match status" value="1"/>
</dbReference>
<evidence type="ECO:0000256" key="6">
    <source>
        <dbReference type="ARBA" id="ARBA00022692"/>
    </source>
</evidence>
<keyword evidence="9" id="KW-0560">Oxidoreductase</keyword>
<evidence type="ECO:0000256" key="10">
    <source>
        <dbReference type="ARBA" id="ARBA00023065"/>
    </source>
</evidence>
<accession>A0A6A6HFZ4</accession>
<keyword evidence="11 13" id="KW-0472">Membrane</keyword>
<dbReference type="SFLD" id="SFLDS00052">
    <property type="entry name" value="Ferric_Reductase_Domain"/>
    <property type="match status" value="1"/>
</dbReference>
<feature type="domain" description="FAD-binding FR-type" evidence="14">
    <location>
        <begin position="264"/>
        <end position="400"/>
    </location>
</feature>
<evidence type="ECO:0000313" key="15">
    <source>
        <dbReference type="EMBL" id="KAF2236380.1"/>
    </source>
</evidence>
<dbReference type="CDD" id="cd06186">
    <property type="entry name" value="NOX_Duox_like_FAD_NADP"/>
    <property type="match status" value="1"/>
</dbReference>
<dbReference type="Pfam" id="PF01794">
    <property type="entry name" value="Ferric_reduct"/>
    <property type="match status" value="1"/>
</dbReference>
<dbReference type="InterPro" id="IPR013112">
    <property type="entry name" value="FAD-bd_8"/>
</dbReference>
<sequence>MWLFLILAVAVGLLLFWRVYKYVNGYLRTIACLNNDTQRFFAAPNTTTATLKRYVFDAPISRKRHNREFMLSRAVNMGTLPTRLQAFFLIGYFAVNVAFCVIDLPWSGNEAQVGQLFRNRTGTLSVMNMIPLFIMAGRSNPLIKILDIPFDTFNMYHRWFGRIVVLEGIAHSLGYVIPKVQMAGWSYFNKAMKEQMIITGVVAGFAFLVILLQSPSPVRHAFYEVFLHLHIALVIVSVAALWYHLQGSPQMPLLYVIVAAWAVDRFARLAIIIIRNVGRGGTKAEVDVLPGDAVKVTLHMARPWKFTPGQHAYLYMPSIGLWMSHPFSLAWSDEETDLSTEKLPMSSEDLLRFRKTSMSFVIRRRTGFTEKLYNKASASPNGKYIASAFVEGPYGSQSLRSYGTVMLFAAGIGITHQVPHVRDLVAGHANGTVATRKLVLVWIIQSPEHLEWIRPWMTQILSMERRREILKILLFVTRPRSTKEIHSPSSSVQMFPGKPNVDALVQAEQEGQIGAMAVSVCGTGSLSDDVRRAARVRYERGNIDFVENAFTW</sequence>
<keyword evidence="7" id="KW-0249">Electron transport</keyword>
<keyword evidence="16" id="KW-1185">Reference proteome</keyword>
<evidence type="ECO:0000259" key="14">
    <source>
        <dbReference type="PROSITE" id="PS51384"/>
    </source>
</evidence>
<comment type="similarity">
    <text evidence="2">Belongs to the ferric reductase (FRE) family.</text>
</comment>
<organism evidence="15 16">
    <name type="scientific">Viridothelium virens</name>
    <name type="common">Speckled blister lichen</name>
    <name type="synonym">Trypethelium virens</name>
    <dbReference type="NCBI Taxonomy" id="1048519"/>
    <lineage>
        <taxon>Eukaryota</taxon>
        <taxon>Fungi</taxon>
        <taxon>Dikarya</taxon>
        <taxon>Ascomycota</taxon>
        <taxon>Pezizomycotina</taxon>
        <taxon>Dothideomycetes</taxon>
        <taxon>Dothideomycetes incertae sedis</taxon>
        <taxon>Trypetheliales</taxon>
        <taxon>Trypetheliaceae</taxon>
        <taxon>Viridothelium</taxon>
    </lineage>
</organism>
<dbReference type="Pfam" id="PF08022">
    <property type="entry name" value="FAD_binding_8"/>
    <property type="match status" value="1"/>
</dbReference>
<dbReference type="PANTHER" id="PTHR32361:SF24">
    <property type="entry name" value="REDUCTASE, PUTATIVE (AFU_ORTHOLOGUE AFUA_3G10820)-RELATED"/>
    <property type="match status" value="1"/>
</dbReference>
<dbReference type="Gene3D" id="3.40.50.80">
    <property type="entry name" value="Nucleotide-binding domain of ferredoxin-NADP reductase (FNR) module"/>
    <property type="match status" value="1"/>
</dbReference>
<dbReference type="SUPFAM" id="SSF63380">
    <property type="entry name" value="Riboflavin synthase domain-like"/>
    <property type="match status" value="1"/>
</dbReference>
<protein>
    <recommendedName>
        <fullName evidence="3">ferric-chelate reductase (NADPH)</fullName>
        <ecNumber evidence="3">1.16.1.9</ecNumber>
    </recommendedName>
</protein>
<feature type="transmembrane region" description="Helical" evidence="13">
    <location>
        <begin position="122"/>
        <end position="139"/>
    </location>
</feature>
<dbReference type="Proteomes" id="UP000800092">
    <property type="component" value="Unassembled WGS sequence"/>
</dbReference>
<dbReference type="InterPro" id="IPR013121">
    <property type="entry name" value="Fe_red_NAD-bd_6"/>
</dbReference>
<keyword evidence="6 13" id="KW-0812">Transmembrane</keyword>